<reference evidence="8 9" key="2">
    <citation type="journal article" date="2021" name="Microorganisms">
        <title>The Ever-Expanding Pseudomonas Genus: Description of 43 New Species and Partition of the Pseudomonas putida Group.</title>
        <authorList>
            <person name="Girard L."/>
            <person name="Lood C."/>
            <person name="Hofte M."/>
            <person name="Vandamme P."/>
            <person name="Rokni-Zadeh H."/>
            <person name="van Noort V."/>
            <person name="Lavigne R."/>
            <person name="De Mot R."/>
        </authorList>
    </citation>
    <scope>NUCLEOTIDE SEQUENCE [LARGE SCALE GENOMIC DNA]</scope>
    <source>
        <strain evidence="8 9">RW8P3</strain>
    </source>
</reference>
<dbReference type="NCBIfam" id="TIGR00566">
    <property type="entry name" value="trpG_papA"/>
    <property type="match status" value="1"/>
</dbReference>
<feature type="domain" description="Glutamine amidotransferase" evidence="5">
    <location>
        <begin position="4"/>
        <end position="185"/>
    </location>
</feature>
<evidence type="ECO:0000313" key="9">
    <source>
        <dbReference type="Proteomes" id="UP000634530"/>
    </source>
</evidence>
<dbReference type="GO" id="GO:0008153">
    <property type="term" value="P:4-aminobenzoate biosynthetic process"/>
    <property type="evidence" value="ECO:0007669"/>
    <property type="project" value="TreeGrafter"/>
</dbReference>
<dbReference type="EMBL" id="CP077093">
    <property type="protein sequence ID" value="QXI26839.1"/>
    <property type="molecule type" value="Genomic_DNA"/>
</dbReference>
<keyword evidence="3 8" id="KW-0808">Transferase</keyword>
<dbReference type="GO" id="GO:0005737">
    <property type="term" value="C:cytoplasm"/>
    <property type="evidence" value="ECO:0007669"/>
    <property type="project" value="TreeGrafter"/>
</dbReference>
<keyword evidence="4" id="KW-0315">Glutamine amidotransferase</keyword>
<dbReference type="PANTHER" id="PTHR11236">
    <property type="entry name" value="AMINOBENZOATE/ANTHRANILATE SYNTHASE"/>
    <property type="match status" value="1"/>
</dbReference>
<name>A0A9E6PHW8_9PSED</name>
<dbReference type="InterPro" id="IPR005802">
    <property type="entry name" value="ADC_synth_comp_1"/>
</dbReference>
<dbReference type="Gene3D" id="3.60.120.10">
    <property type="entry name" value="Anthranilate synthase"/>
    <property type="match status" value="1"/>
</dbReference>
<dbReference type="PRINTS" id="PR00096">
    <property type="entry name" value="GATASE"/>
</dbReference>
<dbReference type="NCBIfam" id="TIGR00553">
    <property type="entry name" value="pabB"/>
    <property type="match status" value="1"/>
</dbReference>
<evidence type="ECO:0000259" key="7">
    <source>
        <dbReference type="Pfam" id="PF04715"/>
    </source>
</evidence>
<dbReference type="InterPro" id="IPR005801">
    <property type="entry name" value="ADC_synthase"/>
</dbReference>
<dbReference type="KEGG" id="pvw:HU752_023345"/>
<dbReference type="PANTHER" id="PTHR11236:SF18">
    <property type="entry name" value="AMINODEOXYCHORISMATE SYNTHASE"/>
    <property type="match status" value="1"/>
</dbReference>
<dbReference type="GO" id="GO:0000162">
    <property type="term" value="P:L-tryptophan biosynthetic process"/>
    <property type="evidence" value="ECO:0007669"/>
    <property type="project" value="TreeGrafter"/>
</dbReference>
<dbReference type="InterPro" id="IPR029062">
    <property type="entry name" value="Class_I_gatase-like"/>
</dbReference>
<dbReference type="AlphaFoldDB" id="A0A9E6PHW8"/>
<dbReference type="CDD" id="cd01743">
    <property type="entry name" value="GATase1_Anthranilate_Synthase"/>
    <property type="match status" value="1"/>
</dbReference>
<accession>A0A9E6PHW8</accession>
<comment type="similarity">
    <text evidence="1">In the C-terminal section; belongs to the anthranilate synthase component I family.</text>
</comment>
<feature type="domain" description="Anthranilate synthase component I N-terminal" evidence="7">
    <location>
        <begin position="238"/>
        <end position="370"/>
    </location>
</feature>
<evidence type="ECO:0000256" key="1">
    <source>
        <dbReference type="ARBA" id="ARBA00005970"/>
    </source>
</evidence>
<keyword evidence="8" id="KW-0032">Aminotransferase</keyword>
<dbReference type="Pfam" id="PF04715">
    <property type="entry name" value="Anth_synt_I_N"/>
    <property type="match status" value="1"/>
</dbReference>
<keyword evidence="9" id="KW-1185">Reference proteome</keyword>
<dbReference type="EC" id="2.6.1.85" evidence="2"/>
<dbReference type="SUPFAM" id="SSF56322">
    <property type="entry name" value="ADC synthase"/>
    <property type="match status" value="1"/>
</dbReference>
<dbReference type="InterPro" id="IPR006805">
    <property type="entry name" value="Anth_synth_I_N"/>
</dbReference>
<organism evidence="8 9">
    <name type="scientific">Pseudomonas vanderleydeniana</name>
    <dbReference type="NCBI Taxonomy" id="2745495"/>
    <lineage>
        <taxon>Bacteria</taxon>
        <taxon>Pseudomonadati</taxon>
        <taxon>Pseudomonadota</taxon>
        <taxon>Gammaproteobacteria</taxon>
        <taxon>Pseudomonadales</taxon>
        <taxon>Pseudomonadaceae</taxon>
        <taxon>Pseudomonas</taxon>
    </lineage>
</organism>
<dbReference type="Pfam" id="PF00117">
    <property type="entry name" value="GATase"/>
    <property type="match status" value="1"/>
</dbReference>
<dbReference type="Proteomes" id="UP000634530">
    <property type="component" value="Chromosome"/>
</dbReference>
<gene>
    <name evidence="8" type="primary">pabB</name>
    <name evidence="8" type="ORF">HU752_023345</name>
</gene>
<dbReference type="PRINTS" id="PR00099">
    <property type="entry name" value="CPSGATASE"/>
</dbReference>
<evidence type="ECO:0000259" key="5">
    <source>
        <dbReference type="Pfam" id="PF00117"/>
    </source>
</evidence>
<dbReference type="PROSITE" id="PS51273">
    <property type="entry name" value="GATASE_TYPE_1"/>
    <property type="match status" value="1"/>
</dbReference>
<evidence type="ECO:0000256" key="3">
    <source>
        <dbReference type="ARBA" id="ARBA00022679"/>
    </source>
</evidence>
<protein>
    <recommendedName>
        <fullName evidence="2">aminodeoxychorismate synthase</fullName>
        <ecNumber evidence="2">2.6.1.85</ecNumber>
    </recommendedName>
</protein>
<dbReference type="Pfam" id="PF00425">
    <property type="entry name" value="Chorismate_bind"/>
    <property type="match status" value="1"/>
</dbReference>
<evidence type="ECO:0000259" key="6">
    <source>
        <dbReference type="Pfam" id="PF00425"/>
    </source>
</evidence>
<dbReference type="Gene3D" id="3.40.50.880">
    <property type="match status" value="1"/>
</dbReference>
<evidence type="ECO:0000256" key="4">
    <source>
        <dbReference type="ARBA" id="ARBA00022962"/>
    </source>
</evidence>
<feature type="domain" description="Chorismate-utilising enzyme C-terminal" evidence="6">
    <location>
        <begin position="412"/>
        <end position="665"/>
    </location>
</feature>
<dbReference type="RefSeq" id="WP_186684049.1">
    <property type="nucleotide sequence ID" value="NZ_CP077093.1"/>
</dbReference>
<evidence type="ECO:0000313" key="8">
    <source>
        <dbReference type="EMBL" id="QXI26839.1"/>
    </source>
</evidence>
<dbReference type="GO" id="GO:0009396">
    <property type="term" value="P:folic acid-containing compound biosynthetic process"/>
    <property type="evidence" value="ECO:0007669"/>
    <property type="project" value="InterPro"/>
</dbReference>
<evidence type="ECO:0000256" key="2">
    <source>
        <dbReference type="ARBA" id="ARBA00013139"/>
    </source>
</evidence>
<dbReference type="InterPro" id="IPR019999">
    <property type="entry name" value="Anth_synth_I-like"/>
</dbReference>
<dbReference type="InterPro" id="IPR017926">
    <property type="entry name" value="GATASE"/>
</dbReference>
<dbReference type="PRINTS" id="PR00097">
    <property type="entry name" value="ANTSNTHASEII"/>
</dbReference>
<dbReference type="InterPro" id="IPR006221">
    <property type="entry name" value="TrpG/PapA_dom"/>
</dbReference>
<dbReference type="SUPFAM" id="SSF52317">
    <property type="entry name" value="Class I glutamine amidotransferase-like"/>
    <property type="match status" value="1"/>
</dbReference>
<reference evidence="8 9" key="1">
    <citation type="journal article" date="2020" name="Microorganisms">
        <title>Reliable Identification of Environmental Pseudomonas Isolates Using the rpoD Gene.</title>
        <authorList>
            <consortium name="The Broad Institute Genome Sequencing Platform"/>
            <person name="Girard L."/>
            <person name="Lood C."/>
            <person name="Rokni-Zadeh H."/>
            <person name="van Noort V."/>
            <person name="Lavigne R."/>
            <person name="De Mot R."/>
        </authorList>
    </citation>
    <scope>NUCLEOTIDE SEQUENCE [LARGE SCALE GENOMIC DNA]</scope>
    <source>
        <strain evidence="8 9">RW8P3</strain>
    </source>
</reference>
<sequence length="681" mass="74627">MRTLIVDNFDSFTNNIAQYVFEACGEQPCIVPNSTAFEQLDLDGYDAVILSPGPGHPARSADFGVCREVLEYARIPVLGVCLGHQGINCFFGGTVEHAPEPVHGYRTRISHSGTGLFSGIPQAFEVVRYHSLVCTQVPPCLEVTARSDCGLIMGLAHRERAIWGVQFHPESIDSDYGLLVIRNFVRLVDETRLRQGGQHKADPVIQALQTAGGLIDLSLDFELVKESAGPSQMFKTHFAGKSAAFWLDSELSDRPQARYSVMGACDRESALVFRYDVNRRLLSIEGPAGQSCIEGDFFELMASIVDQLGGGRQHEAPFPFGAGLVGYLGYELKALTGTGIRNVHISELPDALFYMPQNMLVFDHRTECTYLCHLWGERLVLKPVDDVEPLRYQPFAPGPVAESALQLADCSQTYMKKINACLQQIVNGESYEICLTNRASLECREDPLSSYLRMRSISPVPYGAYIYTEEFSILSASPETFLSIDGRGRIASRPIKGTRPRGKSHELDDQLKRELANSAKDRAENLMIVDLVRHDLNSICVPGSVKVPKAFDIESYSSVHQLVSTIEGQLRSGVNAFAAIKACFPGGSMTGAPKVRTMEIIDKLESSARGVYSGAMGWIGFDGYTDLSIVIRTTVIKDGRACFGIGGAIVADSDPSEEMHETLVKASVPFHSIKAGEMAVE</sequence>
<proteinExistence type="inferred from homology"/>
<dbReference type="GO" id="GO:0046820">
    <property type="term" value="F:4-amino-4-deoxychorismate synthase activity"/>
    <property type="evidence" value="ECO:0007669"/>
    <property type="project" value="UniProtKB-EC"/>
</dbReference>
<dbReference type="InterPro" id="IPR015890">
    <property type="entry name" value="Chorismate_C"/>
</dbReference>